<accession>A0AAW1T1D6</accession>
<dbReference type="PANTHER" id="PTHR34123:SF1">
    <property type="entry name" value="OS04G0578200 PROTEIN"/>
    <property type="match status" value="1"/>
</dbReference>
<feature type="compositionally biased region" description="Polar residues" evidence="1">
    <location>
        <begin position="72"/>
        <end position="85"/>
    </location>
</feature>
<gene>
    <name evidence="2" type="ORF">WJX84_001812</name>
</gene>
<dbReference type="PANTHER" id="PTHR34123">
    <property type="entry name" value="OS04G0578200 PROTEIN"/>
    <property type="match status" value="1"/>
</dbReference>
<proteinExistence type="predicted"/>
<organism evidence="2 3">
    <name type="scientific">Apatococcus fuscideae</name>
    <dbReference type="NCBI Taxonomy" id="2026836"/>
    <lineage>
        <taxon>Eukaryota</taxon>
        <taxon>Viridiplantae</taxon>
        <taxon>Chlorophyta</taxon>
        <taxon>core chlorophytes</taxon>
        <taxon>Trebouxiophyceae</taxon>
        <taxon>Chlorellales</taxon>
        <taxon>Chlorellaceae</taxon>
        <taxon>Apatococcus</taxon>
    </lineage>
</organism>
<dbReference type="Proteomes" id="UP001485043">
    <property type="component" value="Unassembled WGS sequence"/>
</dbReference>
<sequence length="313" mass="34347">MHLQVTQGSGRCLGIPRPCPRSARATSLRCRAEKETAPGKAKQEAEPGFGLKAIWTAAEKFGDALGRRKGQPVSSQPESLPQTRQMSRAEVIASLREDYNNNYFVSGTGSMEAYEPDCEFADPFASFRGTQRFKKNVGNLGGLAQNVKCDILDWRETEDSVATKWRFSAVLDLPWRPLLAAKGGTTHFLSKDTGRVEKHLEMWDTEPQRVLKTLLKPTAKVPTNQWETFFMALSVGDALGVWFAISSPALKGAAILFTDFFVFDLIRGKGLQGSLVGWGQEICYILALACVLTEGIKFAQGMQGGETGTGGRF</sequence>
<feature type="region of interest" description="Disordered" evidence="1">
    <location>
        <begin position="66"/>
        <end position="85"/>
    </location>
</feature>
<protein>
    <submittedName>
        <fullName evidence="2">Uncharacterized protein</fullName>
    </submittedName>
</protein>
<comment type="caution">
    <text evidence="2">The sequence shown here is derived from an EMBL/GenBank/DDBJ whole genome shotgun (WGS) entry which is preliminary data.</text>
</comment>
<reference evidence="2 3" key="1">
    <citation type="journal article" date="2024" name="Nat. Commun.">
        <title>Phylogenomics reveals the evolutionary origins of lichenization in chlorophyte algae.</title>
        <authorList>
            <person name="Puginier C."/>
            <person name="Libourel C."/>
            <person name="Otte J."/>
            <person name="Skaloud P."/>
            <person name="Haon M."/>
            <person name="Grisel S."/>
            <person name="Petersen M."/>
            <person name="Berrin J.G."/>
            <person name="Delaux P.M."/>
            <person name="Dal Grande F."/>
            <person name="Keller J."/>
        </authorList>
    </citation>
    <scope>NUCLEOTIDE SEQUENCE [LARGE SCALE GENOMIC DNA]</scope>
    <source>
        <strain evidence="2 3">SAG 2523</strain>
    </source>
</reference>
<dbReference type="SUPFAM" id="SSF54427">
    <property type="entry name" value="NTF2-like"/>
    <property type="match status" value="1"/>
</dbReference>
<name>A0AAW1T1D6_9CHLO</name>
<evidence type="ECO:0000313" key="2">
    <source>
        <dbReference type="EMBL" id="KAK9863070.1"/>
    </source>
</evidence>
<evidence type="ECO:0000256" key="1">
    <source>
        <dbReference type="SAM" id="MobiDB-lite"/>
    </source>
</evidence>
<keyword evidence="3" id="KW-1185">Reference proteome</keyword>
<evidence type="ECO:0000313" key="3">
    <source>
        <dbReference type="Proteomes" id="UP001485043"/>
    </source>
</evidence>
<dbReference type="Pfam" id="PF10184">
    <property type="entry name" value="DUF2358"/>
    <property type="match status" value="1"/>
</dbReference>
<dbReference type="EMBL" id="JALJOV010000520">
    <property type="protein sequence ID" value="KAK9863070.1"/>
    <property type="molecule type" value="Genomic_DNA"/>
</dbReference>
<dbReference type="AlphaFoldDB" id="A0AAW1T1D6"/>
<dbReference type="InterPro" id="IPR032710">
    <property type="entry name" value="NTF2-like_dom_sf"/>
</dbReference>
<dbReference type="InterPro" id="IPR018790">
    <property type="entry name" value="DUF2358"/>
</dbReference>